<protein>
    <recommendedName>
        <fullName evidence="1">VWA-like domain-containing protein</fullName>
    </recommendedName>
</protein>
<reference evidence="2 3" key="1">
    <citation type="submission" date="2018-09" db="EMBL/GenBank/DDBJ databases">
        <title>Murine metabolic-syndrome-specific gut microbial biobank.</title>
        <authorList>
            <person name="Liu C."/>
        </authorList>
    </citation>
    <scope>NUCLEOTIDE SEQUENCE [LARGE SCALE GENOMIC DNA]</scope>
    <source>
        <strain evidence="2 3">0.1xD8-82</strain>
    </source>
</reference>
<organism evidence="2 3">
    <name type="scientific">Parablautia intestinalis</name>
    <dbReference type="NCBI Taxonomy" id="2320100"/>
    <lineage>
        <taxon>Bacteria</taxon>
        <taxon>Bacillati</taxon>
        <taxon>Bacillota</taxon>
        <taxon>Clostridia</taxon>
        <taxon>Lachnospirales</taxon>
        <taxon>Lachnospiraceae</taxon>
        <taxon>Parablautia</taxon>
    </lineage>
</organism>
<feature type="domain" description="VWA-like" evidence="1">
    <location>
        <begin position="281"/>
        <end position="417"/>
    </location>
</feature>
<sequence length="426" mass="49517">MSDLYEKAKPLAGKVMSFARDNLLVNMRFLDVALSALEPEAERESASFACNGAKIFYDPVFLLKKYKEEPAFALRMYLHILFHMIFYHSFQFDKLDGEIWSLSADIATEAAILELEIPGASLLRDEAAKRKLRVMREDIGVLTAERIYRYFKNFGISAGERGELLRLFFMDSHRLWKPAEEITITKEQWKKLSERVRADLKSFSAKKSKSESMEQSLLEAVKDRYNYKELLQKFMVMNEDMQINDEEFDYIYYTYGLSRYGNMPLVEPLEYRDNKKVREFVIAIDTSASCRGELVKSFLRRTYGMLCAKDSFFSKMNVHIIQCDHEVQKDTKITCRDELEYFLSAEKITGFGSTDFRPVFTYVDELLRKGEFENLKGLLYFTDGYGVYPKAMPPYDVMFVFPDNGDTGPEVPPWAVKVLLDDEGLD</sequence>
<dbReference type="Pfam" id="PF09967">
    <property type="entry name" value="DUF2201"/>
    <property type="match status" value="1"/>
</dbReference>
<evidence type="ECO:0000259" key="1">
    <source>
        <dbReference type="Pfam" id="PF09967"/>
    </source>
</evidence>
<dbReference type="PANTHER" id="PTHR38730:SF1">
    <property type="entry name" value="SLL7028 PROTEIN"/>
    <property type="match status" value="1"/>
</dbReference>
<dbReference type="RefSeq" id="WP_120471665.1">
    <property type="nucleotide sequence ID" value="NZ_CATAJS010000084.1"/>
</dbReference>
<dbReference type="AlphaFoldDB" id="A0A3A9ADE5"/>
<dbReference type="EMBL" id="RAYQ01000022">
    <property type="protein sequence ID" value="RKI89479.1"/>
    <property type="molecule type" value="Genomic_DNA"/>
</dbReference>
<dbReference type="Proteomes" id="UP000280696">
    <property type="component" value="Unassembled WGS sequence"/>
</dbReference>
<proteinExistence type="predicted"/>
<accession>A0A3A9ADE5</accession>
<keyword evidence="3" id="KW-1185">Reference proteome</keyword>
<dbReference type="PANTHER" id="PTHR38730">
    <property type="entry name" value="SLL7028 PROTEIN"/>
    <property type="match status" value="1"/>
</dbReference>
<dbReference type="InterPro" id="IPR018698">
    <property type="entry name" value="VWA-like_dom"/>
</dbReference>
<comment type="caution">
    <text evidence="2">The sequence shown here is derived from an EMBL/GenBank/DDBJ whole genome shotgun (WGS) entry which is preliminary data.</text>
</comment>
<gene>
    <name evidence="2" type="ORF">D7V94_17870</name>
</gene>
<dbReference type="OrthoDB" id="9809307at2"/>
<name>A0A3A9ADE5_9FIRM</name>
<evidence type="ECO:0000313" key="3">
    <source>
        <dbReference type="Proteomes" id="UP000280696"/>
    </source>
</evidence>
<evidence type="ECO:0000313" key="2">
    <source>
        <dbReference type="EMBL" id="RKI89479.1"/>
    </source>
</evidence>